<dbReference type="GeneID" id="87949929"/>
<dbReference type="AlphaFoldDB" id="A0AAX4IYX3"/>
<proteinExistence type="predicted"/>
<name>A0AAX4IYX3_9PEZI</name>
<dbReference type="RefSeq" id="XP_062785636.1">
    <property type="nucleotide sequence ID" value="XM_062929585.1"/>
</dbReference>
<dbReference type="EMBL" id="CP137313">
    <property type="protein sequence ID" value="WQF88415.1"/>
    <property type="molecule type" value="Genomic_DNA"/>
</dbReference>
<dbReference type="Proteomes" id="UP001322277">
    <property type="component" value="Chromosome 9"/>
</dbReference>
<gene>
    <name evidence="1" type="ORF">CDEST_13429</name>
</gene>
<keyword evidence="2" id="KW-1185">Reference proteome</keyword>
<reference evidence="2" key="1">
    <citation type="journal article" date="2023" name="bioRxiv">
        <title>Complete genome of the Medicago anthracnose fungus, Colletotrichum destructivum, reveals a mini-chromosome-like region within a core chromosome.</title>
        <authorList>
            <person name="Lapalu N."/>
            <person name="Simon A."/>
            <person name="Lu A."/>
            <person name="Plaumann P.-L."/>
            <person name="Amselem J."/>
            <person name="Pigne S."/>
            <person name="Auger A."/>
            <person name="Koch C."/>
            <person name="Dallery J.-F."/>
            <person name="O'Connell R.J."/>
        </authorList>
    </citation>
    <scope>NUCLEOTIDE SEQUENCE [LARGE SCALE GENOMIC DNA]</scope>
    <source>
        <strain evidence="2">CBS 520.97</strain>
    </source>
</reference>
<dbReference type="KEGG" id="cdet:87949929"/>
<protein>
    <submittedName>
        <fullName evidence="1">Uncharacterized protein</fullName>
    </submittedName>
</protein>
<evidence type="ECO:0000313" key="2">
    <source>
        <dbReference type="Proteomes" id="UP001322277"/>
    </source>
</evidence>
<organism evidence="1 2">
    <name type="scientific">Colletotrichum destructivum</name>
    <dbReference type="NCBI Taxonomy" id="34406"/>
    <lineage>
        <taxon>Eukaryota</taxon>
        <taxon>Fungi</taxon>
        <taxon>Dikarya</taxon>
        <taxon>Ascomycota</taxon>
        <taxon>Pezizomycotina</taxon>
        <taxon>Sordariomycetes</taxon>
        <taxon>Hypocreomycetidae</taxon>
        <taxon>Glomerellales</taxon>
        <taxon>Glomerellaceae</taxon>
        <taxon>Colletotrichum</taxon>
        <taxon>Colletotrichum destructivum species complex</taxon>
    </lineage>
</organism>
<sequence length="178" mass="19064">MTVGAPSLASSAASHEVPVPIPLIVSIRGREQLLLTWRTRDAKTRHEGRSQSTWHKNAKTQALQPLYGGSVSPFLSLLPLPPSLLAHRALSWIAKTTGQDAGKLGICLFSVLATWRAWALRGTPRTAGRTAGHVHYLPTHAATVATVFDCSAVSLCTVYSLQGARIVQGCNSFRSTVA</sequence>
<accession>A0AAX4IYX3</accession>
<evidence type="ECO:0000313" key="1">
    <source>
        <dbReference type="EMBL" id="WQF88415.1"/>
    </source>
</evidence>